<comment type="caution">
    <text evidence="3">The sequence shown here is derived from an EMBL/GenBank/DDBJ whole genome shotgun (WGS) entry which is preliminary data.</text>
</comment>
<keyword evidence="2" id="KW-1133">Transmembrane helix</keyword>
<evidence type="ECO:0000256" key="1">
    <source>
        <dbReference type="SAM" id="MobiDB-lite"/>
    </source>
</evidence>
<organism evidence="3 4">
    <name type="scientific">Olea europaea subsp. europaea</name>
    <dbReference type="NCBI Taxonomy" id="158383"/>
    <lineage>
        <taxon>Eukaryota</taxon>
        <taxon>Viridiplantae</taxon>
        <taxon>Streptophyta</taxon>
        <taxon>Embryophyta</taxon>
        <taxon>Tracheophyta</taxon>
        <taxon>Spermatophyta</taxon>
        <taxon>Magnoliopsida</taxon>
        <taxon>eudicotyledons</taxon>
        <taxon>Gunneridae</taxon>
        <taxon>Pentapetalae</taxon>
        <taxon>asterids</taxon>
        <taxon>lamiids</taxon>
        <taxon>Lamiales</taxon>
        <taxon>Oleaceae</taxon>
        <taxon>Oleeae</taxon>
        <taxon>Olea</taxon>
    </lineage>
</organism>
<dbReference type="AlphaFoldDB" id="A0A8S0RL85"/>
<sequence length="85" mass="9916">MKTLNQDQSYKRRKIQLQRGTMGPPSSLFLWITFFSASSSVFSSSFFLKWPVFNSERVMIWYGAFSSSSSPRQIYSLGMDRSRVR</sequence>
<keyword evidence="4" id="KW-1185">Reference proteome</keyword>
<protein>
    <submittedName>
        <fullName evidence="3">Uncharacterized protein</fullName>
    </submittedName>
</protein>
<feature type="transmembrane region" description="Helical" evidence="2">
    <location>
        <begin position="28"/>
        <end position="48"/>
    </location>
</feature>
<feature type="region of interest" description="Disordered" evidence="1">
    <location>
        <begin position="1"/>
        <end position="23"/>
    </location>
</feature>
<keyword evidence="2" id="KW-0812">Transmembrane</keyword>
<dbReference type="Gramene" id="OE9A096962T1">
    <property type="protein sequence ID" value="OE9A096962C1"/>
    <property type="gene ID" value="OE9A096962"/>
</dbReference>
<accession>A0A8S0RL85</accession>
<evidence type="ECO:0000313" key="4">
    <source>
        <dbReference type="Proteomes" id="UP000594638"/>
    </source>
</evidence>
<reference evidence="3 4" key="1">
    <citation type="submission" date="2019-12" db="EMBL/GenBank/DDBJ databases">
        <authorList>
            <person name="Alioto T."/>
            <person name="Alioto T."/>
            <person name="Gomez Garrido J."/>
        </authorList>
    </citation>
    <scope>NUCLEOTIDE SEQUENCE [LARGE SCALE GENOMIC DNA]</scope>
</reference>
<evidence type="ECO:0000313" key="3">
    <source>
        <dbReference type="EMBL" id="CAA2980618.1"/>
    </source>
</evidence>
<gene>
    <name evidence="3" type="ORF">OLEA9_A096962</name>
</gene>
<name>A0A8S0RL85_OLEEU</name>
<dbReference type="Proteomes" id="UP000594638">
    <property type="component" value="Unassembled WGS sequence"/>
</dbReference>
<proteinExistence type="predicted"/>
<evidence type="ECO:0000256" key="2">
    <source>
        <dbReference type="SAM" id="Phobius"/>
    </source>
</evidence>
<dbReference type="EMBL" id="CACTIH010003650">
    <property type="protein sequence ID" value="CAA2980618.1"/>
    <property type="molecule type" value="Genomic_DNA"/>
</dbReference>
<keyword evidence="2" id="KW-0472">Membrane</keyword>